<gene>
    <name evidence="13" type="ORF">AKO1_007581</name>
</gene>
<keyword evidence="7 12" id="KW-1133">Transmembrane helix</keyword>
<keyword evidence="6 12" id="KW-0276">Fatty acid metabolism</keyword>
<dbReference type="EC" id="2.3.1.-" evidence="12"/>
<dbReference type="GO" id="GO:0034625">
    <property type="term" value="P:fatty acid elongation, monounsaturated fatty acid"/>
    <property type="evidence" value="ECO:0007669"/>
    <property type="project" value="TreeGrafter"/>
</dbReference>
<proteinExistence type="inferred from homology"/>
<evidence type="ECO:0000313" key="13">
    <source>
        <dbReference type="EMBL" id="KAL0479403.1"/>
    </source>
</evidence>
<dbReference type="AlphaFoldDB" id="A0AAW2YPU9"/>
<evidence type="ECO:0000256" key="12">
    <source>
        <dbReference type="RuleBase" id="RU361115"/>
    </source>
</evidence>
<dbReference type="PANTHER" id="PTHR11157:SF17">
    <property type="entry name" value="ELONGATION OF VERY LONG CHAIN FATTY ACIDS PROTEIN 6"/>
    <property type="match status" value="1"/>
</dbReference>
<organism evidence="13 14">
    <name type="scientific">Acrasis kona</name>
    <dbReference type="NCBI Taxonomy" id="1008807"/>
    <lineage>
        <taxon>Eukaryota</taxon>
        <taxon>Discoba</taxon>
        <taxon>Heterolobosea</taxon>
        <taxon>Tetramitia</taxon>
        <taxon>Eutetramitia</taxon>
        <taxon>Acrasidae</taxon>
        <taxon>Acrasis</taxon>
    </lineage>
</organism>
<feature type="transmembrane region" description="Helical" evidence="12">
    <location>
        <begin position="175"/>
        <end position="197"/>
    </location>
</feature>
<comment type="subcellular location">
    <subcellularLocation>
        <location evidence="1">Membrane</location>
        <topology evidence="1">Multi-pass membrane protein</topology>
    </subcellularLocation>
</comment>
<keyword evidence="9 12" id="KW-0472">Membrane</keyword>
<feature type="transmembrane region" description="Helical" evidence="12">
    <location>
        <begin position="209"/>
        <end position="236"/>
    </location>
</feature>
<sequence length="287" mass="33627">MATNATTVPIVNSFVDRYKQIFSHKYESMYIVQQYPNTFPLTFVALYVSMVFLLPKVLVRIPATKEGLNLGRLMSLWNLFLSIWSAAMVLGAGIPYGLHLLTHGYWDSVCDEQGLLTQENTLQYWMYAFNISKFAELIDTLLLILKHPKRPVPFLHWYHHMTVLLFVWYSDVWKFPGIIFIVVNATIHMFMYFYYFLKESGYKVSERYYALPLTVGQISQMFLGMFVNGSWIYMYYVQGRKCACQNPLAISISCAVMYGSYLYLFLSFFYGRYIVKKSDVRSVKKEQ</sequence>
<accession>A0AAW2YPU9</accession>
<dbReference type="GO" id="GO:0030148">
    <property type="term" value="P:sphingolipid biosynthetic process"/>
    <property type="evidence" value="ECO:0007669"/>
    <property type="project" value="TreeGrafter"/>
</dbReference>
<dbReference type="GO" id="GO:0042761">
    <property type="term" value="P:very long-chain fatty acid biosynthetic process"/>
    <property type="evidence" value="ECO:0007669"/>
    <property type="project" value="TreeGrafter"/>
</dbReference>
<keyword evidence="5 12" id="KW-0812">Transmembrane</keyword>
<evidence type="ECO:0000313" key="14">
    <source>
        <dbReference type="Proteomes" id="UP001431209"/>
    </source>
</evidence>
<keyword evidence="8 12" id="KW-0443">Lipid metabolism</keyword>
<keyword evidence="3 12" id="KW-0444">Lipid biosynthesis</keyword>
<keyword evidence="4 12" id="KW-0808">Transferase</keyword>
<dbReference type="Proteomes" id="UP001431209">
    <property type="component" value="Unassembled WGS sequence"/>
</dbReference>
<dbReference type="PANTHER" id="PTHR11157">
    <property type="entry name" value="FATTY ACID ACYL TRANSFERASE-RELATED"/>
    <property type="match status" value="1"/>
</dbReference>
<dbReference type="GO" id="GO:0009922">
    <property type="term" value="F:fatty acid elongase activity"/>
    <property type="evidence" value="ECO:0007669"/>
    <property type="project" value="InterPro"/>
</dbReference>
<dbReference type="InterPro" id="IPR030457">
    <property type="entry name" value="ELO_CS"/>
</dbReference>
<evidence type="ECO:0000256" key="11">
    <source>
        <dbReference type="ARBA" id="ARBA00044291"/>
    </source>
</evidence>
<dbReference type="GO" id="GO:0019367">
    <property type="term" value="P:fatty acid elongation, saturated fatty acid"/>
    <property type="evidence" value="ECO:0007669"/>
    <property type="project" value="TreeGrafter"/>
</dbReference>
<keyword evidence="14" id="KW-1185">Reference proteome</keyword>
<feature type="transmembrane region" description="Helical" evidence="12">
    <location>
        <begin position="38"/>
        <end position="55"/>
    </location>
</feature>
<evidence type="ECO:0000256" key="4">
    <source>
        <dbReference type="ARBA" id="ARBA00022679"/>
    </source>
</evidence>
<dbReference type="PROSITE" id="PS01188">
    <property type="entry name" value="ELO"/>
    <property type="match status" value="1"/>
</dbReference>
<comment type="caution">
    <text evidence="13">The sequence shown here is derived from an EMBL/GenBank/DDBJ whole genome shotgun (WGS) entry which is preliminary data.</text>
</comment>
<feature type="transmembrane region" description="Helical" evidence="12">
    <location>
        <begin position="248"/>
        <end position="275"/>
    </location>
</feature>
<evidence type="ECO:0000256" key="3">
    <source>
        <dbReference type="ARBA" id="ARBA00022516"/>
    </source>
</evidence>
<dbReference type="GO" id="GO:0005789">
    <property type="term" value="C:endoplasmic reticulum membrane"/>
    <property type="evidence" value="ECO:0007669"/>
    <property type="project" value="TreeGrafter"/>
</dbReference>
<evidence type="ECO:0000256" key="2">
    <source>
        <dbReference type="ARBA" id="ARBA00007263"/>
    </source>
</evidence>
<dbReference type="Pfam" id="PF01151">
    <property type="entry name" value="ELO"/>
    <property type="match status" value="1"/>
</dbReference>
<comment type="catalytic activity">
    <reaction evidence="12">
        <text>an acyl-CoA + malonyl-CoA + H(+) = a 3-oxoacyl-CoA + CO2 + CoA</text>
        <dbReference type="Rhea" id="RHEA:50252"/>
        <dbReference type="ChEBI" id="CHEBI:15378"/>
        <dbReference type="ChEBI" id="CHEBI:16526"/>
        <dbReference type="ChEBI" id="CHEBI:57287"/>
        <dbReference type="ChEBI" id="CHEBI:57384"/>
        <dbReference type="ChEBI" id="CHEBI:58342"/>
        <dbReference type="ChEBI" id="CHEBI:90726"/>
    </reaction>
    <physiologicalReaction direction="left-to-right" evidence="12">
        <dbReference type="Rhea" id="RHEA:50253"/>
    </physiologicalReaction>
</comment>
<dbReference type="EMBL" id="JAOPGA020000552">
    <property type="protein sequence ID" value="KAL0479403.1"/>
    <property type="molecule type" value="Genomic_DNA"/>
</dbReference>
<name>A0AAW2YPU9_9EUKA</name>
<evidence type="ECO:0000256" key="5">
    <source>
        <dbReference type="ARBA" id="ARBA00022692"/>
    </source>
</evidence>
<evidence type="ECO:0000256" key="7">
    <source>
        <dbReference type="ARBA" id="ARBA00022989"/>
    </source>
</evidence>
<reference evidence="13 14" key="1">
    <citation type="submission" date="2024-03" db="EMBL/GenBank/DDBJ databases">
        <title>The Acrasis kona genome and developmental transcriptomes reveal deep origins of eukaryotic multicellular pathways.</title>
        <authorList>
            <person name="Sheikh S."/>
            <person name="Fu C.-J."/>
            <person name="Brown M.W."/>
            <person name="Baldauf S.L."/>
        </authorList>
    </citation>
    <scope>NUCLEOTIDE SEQUENCE [LARGE SCALE GENOMIC DNA]</scope>
    <source>
        <strain evidence="13 14">ATCC MYA-3509</strain>
    </source>
</reference>
<dbReference type="InterPro" id="IPR002076">
    <property type="entry name" value="ELO_fam"/>
</dbReference>
<feature type="transmembrane region" description="Helical" evidence="12">
    <location>
        <begin position="76"/>
        <end position="98"/>
    </location>
</feature>
<evidence type="ECO:0000256" key="6">
    <source>
        <dbReference type="ARBA" id="ARBA00022832"/>
    </source>
</evidence>
<protein>
    <recommendedName>
        <fullName evidence="11 12">Elongation of fatty acids protein</fullName>
        <ecNumber evidence="12">2.3.1.-</ecNumber>
    </recommendedName>
</protein>
<comment type="similarity">
    <text evidence="2 12">Belongs to the ELO family.</text>
</comment>
<keyword evidence="10 12" id="KW-0275">Fatty acid biosynthesis</keyword>
<evidence type="ECO:0000256" key="9">
    <source>
        <dbReference type="ARBA" id="ARBA00023136"/>
    </source>
</evidence>
<evidence type="ECO:0000256" key="10">
    <source>
        <dbReference type="ARBA" id="ARBA00023160"/>
    </source>
</evidence>
<evidence type="ECO:0000256" key="1">
    <source>
        <dbReference type="ARBA" id="ARBA00004141"/>
    </source>
</evidence>
<dbReference type="GO" id="GO:0034626">
    <property type="term" value="P:fatty acid elongation, polyunsaturated fatty acid"/>
    <property type="evidence" value="ECO:0007669"/>
    <property type="project" value="TreeGrafter"/>
</dbReference>
<evidence type="ECO:0000256" key="8">
    <source>
        <dbReference type="ARBA" id="ARBA00023098"/>
    </source>
</evidence>